<keyword evidence="1" id="KW-0472">Membrane</keyword>
<gene>
    <name evidence="2" type="ORF">S01H1_08791</name>
</gene>
<comment type="caution">
    <text evidence="2">The sequence shown here is derived from an EMBL/GenBank/DDBJ whole genome shotgun (WGS) entry which is preliminary data.</text>
</comment>
<protein>
    <recommendedName>
        <fullName evidence="3">Thioredoxin domain-containing protein</fullName>
    </recommendedName>
</protein>
<feature type="transmembrane region" description="Helical" evidence="1">
    <location>
        <begin position="76"/>
        <end position="103"/>
    </location>
</feature>
<evidence type="ECO:0000313" key="2">
    <source>
        <dbReference type="EMBL" id="GAF79153.1"/>
    </source>
</evidence>
<feature type="transmembrane region" description="Helical" evidence="1">
    <location>
        <begin position="115"/>
        <end position="138"/>
    </location>
</feature>
<organism evidence="2">
    <name type="scientific">marine sediment metagenome</name>
    <dbReference type="NCBI Taxonomy" id="412755"/>
    <lineage>
        <taxon>unclassified sequences</taxon>
        <taxon>metagenomes</taxon>
        <taxon>ecological metagenomes</taxon>
    </lineage>
</organism>
<accession>X0SDL4</accession>
<evidence type="ECO:0008006" key="3">
    <source>
        <dbReference type="Google" id="ProtNLM"/>
    </source>
</evidence>
<proteinExistence type="predicted"/>
<keyword evidence="1" id="KW-0812">Transmembrane</keyword>
<feature type="non-terminal residue" evidence="2">
    <location>
        <position position="154"/>
    </location>
</feature>
<dbReference type="AlphaFoldDB" id="X0SDL4"/>
<keyword evidence="1" id="KW-1133">Transmembrane helix</keyword>
<dbReference type="EMBL" id="BARS01004498">
    <property type="protein sequence ID" value="GAF79153.1"/>
    <property type="molecule type" value="Genomic_DNA"/>
</dbReference>
<name>X0SDL4_9ZZZZ</name>
<evidence type="ECO:0000256" key="1">
    <source>
        <dbReference type="SAM" id="Phobius"/>
    </source>
</evidence>
<sequence length="154" mass="16929">MSEKLEELGVEDEPDFPITIFGNQVFGGWESEETTGRAIEEALQQCLAGNCPPPAGEEPGDGIDVPFWGEIIPGDYSLPALAVILGLVDGFNPCAMWVLVYLISLIATLRDRKRIWLIVGSFVLASGVLYFLFMTAWLNAFLFIGYVRPVTTVI</sequence>
<reference evidence="2" key="1">
    <citation type="journal article" date="2014" name="Front. Microbiol.">
        <title>High frequency of phylogenetically diverse reductive dehalogenase-homologous genes in deep subseafloor sedimentary metagenomes.</title>
        <authorList>
            <person name="Kawai M."/>
            <person name="Futagami T."/>
            <person name="Toyoda A."/>
            <person name="Takaki Y."/>
            <person name="Nishi S."/>
            <person name="Hori S."/>
            <person name="Arai W."/>
            <person name="Tsubouchi T."/>
            <person name="Morono Y."/>
            <person name="Uchiyama I."/>
            <person name="Ito T."/>
            <person name="Fujiyama A."/>
            <person name="Inagaki F."/>
            <person name="Takami H."/>
        </authorList>
    </citation>
    <scope>NUCLEOTIDE SEQUENCE</scope>
    <source>
        <strain evidence="2">Expedition CK06-06</strain>
    </source>
</reference>